<sequence>MLISEKHNFIFIHIYKNAGSSISRALMPFCSNHFRIFAHRVLRIFHIQAMNPMPYRKHIKAEELVEEIGRDLFDSYFSFAVVRNPWDWNVSLYNYLLADKNHFLHERTKSFRNFDEYIKDRCQKSYAPQKKFIYSKNGEKLVDFVARFENLEQDFEKICSIIGIQAELPHINKLNNTDYREYYTDKTRELVRHSHKTDINLFEYEF</sequence>
<evidence type="ECO:0000313" key="2">
    <source>
        <dbReference type="Proteomes" id="UP001165366"/>
    </source>
</evidence>
<dbReference type="Gene3D" id="3.40.50.300">
    <property type="entry name" value="P-loop containing nucleotide triphosphate hydrolases"/>
    <property type="match status" value="1"/>
</dbReference>
<reference evidence="1" key="2">
    <citation type="submission" date="2024-05" db="EMBL/GenBank/DDBJ databases">
        <title>Rhodohalobacter halophilus gen. nov., sp. nov., a moderately halophilic member of the family Balneolaceae.</title>
        <authorList>
            <person name="Xia J."/>
        </authorList>
    </citation>
    <scope>NUCLEOTIDE SEQUENCE</scope>
    <source>
        <strain evidence="1">WB101</strain>
    </source>
</reference>
<reference evidence="1" key="1">
    <citation type="submission" date="2022-01" db="EMBL/GenBank/DDBJ databases">
        <authorList>
            <person name="Wang Y."/>
        </authorList>
    </citation>
    <scope>NUCLEOTIDE SEQUENCE</scope>
    <source>
        <strain evidence="1">WB101</strain>
    </source>
</reference>
<dbReference type="RefSeq" id="WP_237855737.1">
    <property type="nucleotide sequence ID" value="NZ_JAKLWS010000031.1"/>
</dbReference>
<comment type="caution">
    <text evidence="1">The sequence shown here is derived from an EMBL/GenBank/DDBJ whole genome shotgun (WGS) entry which is preliminary data.</text>
</comment>
<dbReference type="SUPFAM" id="SSF52540">
    <property type="entry name" value="P-loop containing nucleoside triphosphate hydrolases"/>
    <property type="match status" value="1"/>
</dbReference>
<proteinExistence type="predicted"/>
<name>A0ABS9KHM2_9BACT</name>
<dbReference type="Proteomes" id="UP001165366">
    <property type="component" value="Unassembled WGS sequence"/>
</dbReference>
<dbReference type="Pfam" id="PF03567">
    <property type="entry name" value="Sulfotransfer_2"/>
    <property type="match status" value="1"/>
</dbReference>
<evidence type="ECO:0000313" key="1">
    <source>
        <dbReference type="EMBL" id="MCG2590354.1"/>
    </source>
</evidence>
<dbReference type="EMBL" id="JAKLWS010000031">
    <property type="protein sequence ID" value="MCG2590354.1"/>
    <property type="molecule type" value="Genomic_DNA"/>
</dbReference>
<protein>
    <submittedName>
        <fullName evidence="1">Sulfotransferase family protein</fullName>
    </submittedName>
</protein>
<dbReference type="InterPro" id="IPR005331">
    <property type="entry name" value="Sulfotransferase"/>
</dbReference>
<keyword evidence="2" id="KW-1185">Reference proteome</keyword>
<gene>
    <name evidence="1" type="ORF">L6773_17390</name>
</gene>
<accession>A0ABS9KHM2</accession>
<organism evidence="1 2">
    <name type="scientific">Rhodohalobacter sulfatireducens</name>
    <dbReference type="NCBI Taxonomy" id="2911366"/>
    <lineage>
        <taxon>Bacteria</taxon>
        <taxon>Pseudomonadati</taxon>
        <taxon>Balneolota</taxon>
        <taxon>Balneolia</taxon>
        <taxon>Balneolales</taxon>
        <taxon>Balneolaceae</taxon>
        <taxon>Rhodohalobacter</taxon>
    </lineage>
</organism>
<dbReference type="InterPro" id="IPR027417">
    <property type="entry name" value="P-loop_NTPase"/>
</dbReference>